<dbReference type="GeneID" id="5000125"/>
<dbReference type="Pfam" id="PF08145">
    <property type="entry name" value="BOP1NT"/>
    <property type="match status" value="1"/>
</dbReference>
<dbReference type="RefSeq" id="XP_001416156.1">
    <property type="nucleotide sequence ID" value="XM_001416119.1"/>
</dbReference>
<gene>
    <name evidence="8" type="primary">Bop1</name>
    <name evidence="8" type="ORF">OSTLU_119515</name>
</gene>
<dbReference type="InterPro" id="IPR036322">
    <property type="entry name" value="WD40_repeat_dom_sf"/>
</dbReference>
<dbReference type="SMART" id="SM01035">
    <property type="entry name" value="BOP1NT"/>
    <property type="match status" value="1"/>
</dbReference>
<evidence type="ECO:0000313" key="9">
    <source>
        <dbReference type="Proteomes" id="UP000001568"/>
    </source>
</evidence>
<comment type="subcellular location">
    <subcellularLocation>
        <location evidence="1">Nucleus</location>
        <location evidence="1">Nucleolus</location>
    </subcellularLocation>
</comment>
<name>A4RT06_OSTLU</name>
<keyword evidence="4" id="KW-0853">WD repeat</keyword>
<keyword evidence="2" id="KW-0690">Ribosome biogenesis</keyword>
<dbReference type="eggNOG" id="KOG0650">
    <property type="taxonomic scope" value="Eukaryota"/>
</dbReference>
<reference evidence="8 9" key="1">
    <citation type="journal article" date="2007" name="Proc. Natl. Acad. Sci. U.S.A.">
        <title>The tiny eukaryote Ostreococcus provides genomic insights into the paradox of plankton speciation.</title>
        <authorList>
            <person name="Palenik B."/>
            <person name="Grimwood J."/>
            <person name="Aerts A."/>
            <person name="Rouze P."/>
            <person name="Salamov A."/>
            <person name="Putnam N."/>
            <person name="Dupont C."/>
            <person name="Jorgensen R."/>
            <person name="Derelle E."/>
            <person name="Rombauts S."/>
            <person name="Zhou K."/>
            <person name="Otillar R."/>
            <person name="Merchant S.S."/>
            <person name="Podell S."/>
            <person name="Gaasterland T."/>
            <person name="Napoli C."/>
            <person name="Gendler K."/>
            <person name="Manuell A."/>
            <person name="Tai V."/>
            <person name="Vallon O."/>
            <person name="Piganeau G."/>
            <person name="Jancek S."/>
            <person name="Heijde M."/>
            <person name="Jabbari K."/>
            <person name="Bowler C."/>
            <person name="Lohr M."/>
            <person name="Robbens S."/>
            <person name="Werner G."/>
            <person name="Dubchak I."/>
            <person name="Pazour G.J."/>
            <person name="Ren Q."/>
            <person name="Paulsen I."/>
            <person name="Delwiche C."/>
            <person name="Schmutz J."/>
            <person name="Rokhsar D."/>
            <person name="Van de Peer Y."/>
            <person name="Moreau H."/>
            <person name="Grigoriev I.V."/>
        </authorList>
    </citation>
    <scope>NUCLEOTIDE SEQUENCE [LARGE SCALE GENOMIC DNA]</scope>
    <source>
        <strain evidence="8 9">CCE9901</strain>
    </source>
</reference>
<dbReference type="EMBL" id="CP000582">
    <property type="protein sequence ID" value="ABO94449.1"/>
    <property type="molecule type" value="Genomic_DNA"/>
</dbReference>
<evidence type="ECO:0000256" key="3">
    <source>
        <dbReference type="ARBA" id="ARBA00022552"/>
    </source>
</evidence>
<dbReference type="InterPro" id="IPR001680">
    <property type="entry name" value="WD40_rpt"/>
</dbReference>
<accession>A4RT06</accession>
<dbReference type="GO" id="GO:0000463">
    <property type="term" value="P:maturation of LSU-rRNA from tricistronic rRNA transcript (SSU-rRNA, 5.8S rRNA, LSU-rRNA)"/>
    <property type="evidence" value="ECO:0007669"/>
    <property type="project" value="TreeGrafter"/>
</dbReference>
<dbReference type="STRING" id="436017.A4RT06"/>
<dbReference type="GO" id="GO:0070545">
    <property type="term" value="C:PeBoW complex"/>
    <property type="evidence" value="ECO:0007669"/>
    <property type="project" value="TreeGrafter"/>
</dbReference>
<organism evidence="8 9">
    <name type="scientific">Ostreococcus lucimarinus (strain CCE9901)</name>
    <dbReference type="NCBI Taxonomy" id="436017"/>
    <lineage>
        <taxon>Eukaryota</taxon>
        <taxon>Viridiplantae</taxon>
        <taxon>Chlorophyta</taxon>
        <taxon>Mamiellophyceae</taxon>
        <taxon>Mamiellales</taxon>
        <taxon>Bathycoccaceae</taxon>
        <taxon>Ostreococcus</taxon>
    </lineage>
</organism>
<sequence>MFDDTINSTGDVPAAWYRDLSHVGYNLAGQRLQRNVGADALSKLLNDVDDRSSWRKLSDGLTGRDFKLSQSDIVLLRRMQAGRLLTDPLAHITGISQIMENVVSTTEPKRRFQPSKWEAKSVLRLVRALRQQPRRNVSAGENDIQHTRDIWLGVQHLVHNSSGSVRVPKPLPPGNHFSFNPPAEYVAYLGKSSDYAPKSLRQLHSYENFTRERFERCLDLYLCPRSNRVRVNMAPDEILPQLPSPKSLKPFPEILTQSYTISEKIMSMSVHSSGEWLACSTKTAKVFIFDIHTGCCLQKISFGIAPTAIRWHPVKPRILLLILGCCVLVTDAFSVFDASNVNFMETSELMSWIQLGVSTFIVRHTSIVKEIVWHEKGCYFATIFGTKSGVMIHNLDKQESQSPFVKHDAPILGTSFHPTKAFFFICSQKSVRMYNLKTQELEKKFSKGTAVNSCMCISSSGLSLFVGTRNGNLLWFDIGSSTHSKVISMRGAAIGSVICHEKYPLLATVAFDGDVNIFHISETSDFDSTTEPMIVPVNTIKSTRTEIVDCCRIQFHPCQPWLFLQRGKANIGLFSPM</sequence>
<dbReference type="GO" id="GO:0030687">
    <property type="term" value="C:preribosome, large subunit precursor"/>
    <property type="evidence" value="ECO:0007669"/>
    <property type="project" value="TreeGrafter"/>
</dbReference>
<dbReference type="InterPro" id="IPR028598">
    <property type="entry name" value="BOP1/Erb1"/>
</dbReference>
<dbReference type="PANTHER" id="PTHR17605">
    <property type="entry name" value="RIBOSOME BIOGENESIS PROTEIN BOP1 BLOCK OF PROLIFERATION 1 PROTEIN"/>
    <property type="match status" value="1"/>
</dbReference>
<evidence type="ECO:0000256" key="6">
    <source>
        <dbReference type="ARBA" id="ARBA00023242"/>
    </source>
</evidence>
<dbReference type="PANTHER" id="PTHR17605:SF0">
    <property type="entry name" value="RIBOSOME BIOGENESIS PROTEIN BOP1"/>
    <property type="match status" value="1"/>
</dbReference>
<dbReference type="InterPro" id="IPR015943">
    <property type="entry name" value="WD40/YVTN_repeat-like_dom_sf"/>
</dbReference>
<dbReference type="SMART" id="SM00320">
    <property type="entry name" value="WD40"/>
    <property type="match status" value="5"/>
</dbReference>
<evidence type="ECO:0000313" key="8">
    <source>
        <dbReference type="EMBL" id="ABO94449.1"/>
    </source>
</evidence>
<evidence type="ECO:0000256" key="1">
    <source>
        <dbReference type="ARBA" id="ARBA00004604"/>
    </source>
</evidence>
<protein>
    <submittedName>
        <fullName evidence="8">Ribosome biogenesis protein BOP1 (Block of proliferation 1 protein), probable</fullName>
    </submittedName>
</protein>
<dbReference type="InterPro" id="IPR012953">
    <property type="entry name" value="BOP1_N_dom"/>
</dbReference>
<evidence type="ECO:0000256" key="4">
    <source>
        <dbReference type="ARBA" id="ARBA00022574"/>
    </source>
</evidence>
<dbReference type="SUPFAM" id="SSF50978">
    <property type="entry name" value="WD40 repeat-like"/>
    <property type="match status" value="1"/>
</dbReference>
<proteinExistence type="predicted"/>
<dbReference type="GO" id="GO:0043021">
    <property type="term" value="F:ribonucleoprotein complex binding"/>
    <property type="evidence" value="ECO:0007669"/>
    <property type="project" value="TreeGrafter"/>
</dbReference>
<dbReference type="AlphaFoldDB" id="A4RT06"/>
<dbReference type="Gene3D" id="2.130.10.10">
    <property type="entry name" value="YVTN repeat-like/Quinoprotein amine dehydrogenase"/>
    <property type="match status" value="1"/>
</dbReference>
<dbReference type="OrthoDB" id="5571054at2759"/>
<keyword evidence="5" id="KW-0677">Repeat</keyword>
<keyword evidence="3" id="KW-0698">rRNA processing</keyword>
<keyword evidence="9" id="KW-1185">Reference proteome</keyword>
<dbReference type="OMA" id="MRPAKGE"/>
<dbReference type="Gramene" id="ABO94449">
    <property type="protein sequence ID" value="ABO94449"/>
    <property type="gene ID" value="OSTLU_119515"/>
</dbReference>
<dbReference type="KEGG" id="olu:OSTLU_119515"/>
<evidence type="ECO:0000259" key="7">
    <source>
        <dbReference type="SMART" id="SM01035"/>
    </source>
</evidence>
<keyword evidence="6" id="KW-0539">Nucleus</keyword>
<evidence type="ECO:0000256" key="5">
    <source>
        <dbReference type="ARBA" id="ARBA00022737"/>
    </source>
</evidence>
<dbReference type="Proteomes" id="UP000001568">
    <property type="component" value="Chromosome 2"/>
</dbReference>
<evidence type="ECO:0000256" key="2">
    <source>
        <dbReference type="ARBA" id="ARBA00022517"/>
    </source>
</evidence>
<feature type="domain" description="BOP1 N-terminal" evidence="7">
    <location>
        <begin position="17"/>
        <end position="252"/>
    </location>
</feature>
<dbReference type="HOGENOM" id="CLU_011390_2_0_1"/>